<proteinExistence type="predicted"/>
<dbReference type="STRING" id="2711.A0A067E6H1"/>
<evidence type="ECO:0000313" key="2">
    <source>
        <dbReference type="Proteomes" id="UP000027120"/>
    </source>
</evidence>
<gene>
    <name evidence="1" type="ORF">CISIN_1g039498mg</name>
</gene>
<dbReference type="Proteomes" id="UP000027120">
    <property type="component" value="Unassembled WGS sequence"/>
</dbReference>
<dbReference type="PANTHER" id="PTHR17695:SF11">
    <property type="entry name" value="SMALL SUBUNIT PROCESSOME COMPONENT 20 HOMOLOG"/>
    <property type="match status" value="1"/>
</dbReference>
<organism evidence="1 2">
    <name type="scientific">Citrus sinensis</name>
    <name type="common">Sweet orange</name>
    <name type="synonym">Citrus aurantium var. sinensis</name>
    <dbReference type="NCBI Taxonomy" id="2711"/>
    <lineage>
        <taxon>Eukaryota</taxon>
        <taxon>Viridiplantae</taxon>
        <taxon>Streptophyta</taxon>
        <taxon>Embryophyta</taxon>
        <taxon>Tracheophyta</taxon>
        <taxon>Spermatophyta</taxon>
        <taxon>Magnoliopsida</taxon>
        <taxon>eudicotyledons</taxon>
        <taxon>Gunneridae</taxon>
        <taxon>Pentapetalae</taxon>
        <taxon>rosids</taxon>
        <taxon>malvids</taxon>
        <taxon>Sapindales</taxon>
        <taxon>Rutaceae</taxon>
        <taxon>Aurantioideae</taxon>
        <taxon>Citrus</taxon>
    </lineage>
</organism>
<dbReference type="EMBL" id="KK785074">
    <property type="protein sequence ID" value="KDO50653.1"/>
    <property type="molecule type" value="Genomic_DNA"/>
</dbReference>
<dbReference type="SUPFAM" id="SSF48371">
    <property type="entry name" value="ARM repeat"/>
    <property type="match status" value="1"/>
</dbReference>
<protein>
    <recommendedName>
        <fullName evidence="3">U3 small nucleolar RNA-associated protein 20 N-terminal domain-containing protein</fullName>
    </recommendedName>
</protein>
<dbReference type="AlphaFoldDB" id="A0A067E6H1"/>
<evidence type="ECO:0000313" key="1">
    <source>
        <dbReference type="EMBL" id="KDO50653.1"/>
    </source>
</evidence>
<sequence length="266" mass="30567">MATAEHAAAVKSLNKSPGRRRFVFKSFSQQIDDIEINVFRSLDKVKAEPSEGSSFLRDCLIQWRELNTAEDFISFYEEIMPFVQTLPSIILHKELIFSKLISRLRFEARLSLEPILRLIAALSRDLLKDFLLFLPRIADSLVSLLESGADREPDIVEQIFTSWSFIMMYLQKYLIQDIISVLKITVKLRYYSKDYIQEFMAEATSFLLRNAPFKKLKAGIQKIMLEVVKKQSPARKSGVSALLYYVMRGTSSGVHSSCRASFEVID</sequence>
<dbReference type="InterPro" id="IPR016024">
    <property type="entry name" value="ARM-type_fold"/>
</dbReference>
<dbReference type="PANTHER" id="PTHR17695">
    <property type="entry name" value="SMALL SUBUNIT PROCESSOME COMPONENT 20 HOMOLOG"/>
    <property type="match status" value="1"/>
</dbReference>
<dbReference type="SMR" id="A0A067E6H1"/>
<name>A0A067E6H1_CITSI</name>
<reference evidence="1 2" key="1">
    <citation type="submission" date="2014-04" db="EMBL/GenBank/DDBJ databases">
        <authorList>
            <consortium name="International Citrus Genome Consortium"/>
            <person name="Gmitter F."/>
            <person name="Chen C."/>
            <person name="Farmerie W."/>
            <person name="Harkins T."/>
            <person name="Desany B."/>
            <person name="Mohiuddin M."/>
            <person name="Kodira C."/>
            <person name="Borodovsky M."/>
            <person name="Lomsadze A."/>
            <person name="Burns P."/>
            <person name="Jenkins J."/>
            <person name="Prochnik S."/>
            <person name="Shu S."/>
            <person name="Chapman J."/>
            <person name="Pitluck S."/>
            <person name="Schmutz J."/>
            <person name="Rokhsar D."/>
        </authorList>
    </citation>
    <scope>NUCLEOTIDE SEQUENCE</scope>
</reference>
<keyword evidence="2" id="KW-1185">Reference proteome</keyword>
<dbReference type="InterPro" id="IPR052575">
    <property type="entry name" value="SSU_processome_comp_20"/>
</dbReference>
<evidence type="ECO:0008006" key="3">
    <source>
        <dbReference type="Google" id="ProtNLM"/>
    </source>
</evidence>
<accession>A0A067E6H1</accession>